<reference evidence="16" key="1">
    <citation type="submission" date="2023-08" db="EMBL/GenBank/DDBJ databases">
        <title>Black Yeasts Isolated from many extreme environments.</title>
        <authorList>
            <person name="Coleine C."/>
            <person name="Stajich J.E."/>
            <person name="Selbmann L."/>
        </authorList>
    </citation>
    <scope>NUCLEOTIDE SEQUENCE</scope>
    <source>
        <strain evidence="16">CCFEE 5810</strain>
    </source>
</reference>
<comment type="caution">
    <text evidence="16">The sequence shown here is derived from an EMBL/GenBank/DDBJ whole genome shotgun (WGS) entry which is preliminary data.</text>
</comment>
<dbReference type="Gene3D" id="3.90.850.10">
    <property type="entry name" value="Fumarylacetoacetase-like, C-terminal domain"/>
    <property type="match status" value="1"/>
</dbReference>
<dbReference type="PANTHER" id="PTHR43069">
    <property type="entry name" value="FUMARYLACETOACETASE"/>
    <property type="match status" value="1"/>
</dbReference>
<evidence type="ECO:0000256" key="8">
    <source>
        <dbReference type="ARBA" id="ARBA00022878"/>
    </source>
</evidence>
<comment type="pathway">
    <text evidence="1 13">Amino-acid degradation; L-phenylalanine degradation; acetoacetate and fumarate from L-phenylalanine: step 6/6.</text>
</comment>
<dbReference type="InterPro" id="IPR036462">
    <property type="entry name" value="Fumarylacetoacetase_N_sf"/>
</dbReference>
<evidence type="ECO:0000256" key="2">
    <source>
        <dbReference type="ARBA" id="ARBA00010211"/>
    </source>
</evidence>
<keyword evidence="6 12" id="KW-0106">Calcium</keyword>
<comment type="similarity">
    <text evidence="2 13">Belongs to the FAH family.</text>
</comment>
<evidence type="ECO:0000259" key="15">
    <source>
        <dbReference type="Pfam" id="PF09298"/>
    </source>
</evidence>
<dbReference type="InterPro" id="IPR011234">
    <property type="entry name" value="Fumarylacetoacetase-like_C"/>
</dbReference>
<dbReference type="Pfam" id="PF01557">
    <property type="entry name" value="FAA_hydrolase"/>
    <property type="match status" value="1"/>
</dbReference>
<feature type="binding site" evidence="12">
    <location>
        <position position="249"/>
    </location>
    <ligand>
        <name>Mg(2+)</name>
        <dbReference type="ChEBI" id="CHEBI:18420"/>
    </ligand>
</feature>
<feature type="binding site" evidence="12">
    <location>
        <position position="253"/>
    </location>
    <ligand>
        <name>Mg(2+)</name>
        <dbReference type="ChEBI" id="CHEBI:18420"/>
    </ligand>
</feature>
<feature type="active site" description="Proton acceptor" evidence="10">
    <location>
        <position position="128"/>
    </location>
</feature>
<dbReference type="GO" id="GO:0046872">
    <property type="term" value="F:metal ion binding"/>
    <property type="evidence" value="ECO:0007669"/>
    <property type="project" value="UniProtKB-UniRule"/>
</dbReference>
<evidence type="ECO:0000256" key="6">
    <source>
        <dbReference type="ARBA" id="ARBA00022837"/>
    </source>
</evidence>
<evidence type="ECO:0000256" key="10">
    <source>
        <dbReference type="PIRSR" id="PIRSR605959-1"/>
    </source>
</evidence>
<dbReference type="EMBL" id="JAVRQU010000025">
    <property type="protein sequence ID" value="KAK5690364.1"/>
    <property type="molecule type" value="Genomic_DNA"/>
</dbReference>
<dbReference type="Proteomes" id="UP001310594">
    <property type="component" value="Unassembled WGS sequence"/>
</dbReference>
<protein>
    <recommendedName>
        <fullName evidence="3 13">Fumarylacetoacetase</fullName>
        <ecNumber evidence="3 13">3.7.1.2</ecNumber>
    </recommendedName>
    <alternativeName>
        <fullName evidence="13">Fumarylacetoacetate hydrolase</fullName>
    </alternativeName>
</protein>
<dbReference type="AlphaFoldDB" id="A0AAN7ZZ51"/>
<dbReference type="InterPro" id="IPR036663">
    <property type="entry name" value="Fumarylacetoacetase_C_sf"/>
</dbReference>
<feature type="binding site" evidence="12">
    <location>
        <position position="195"/>
    </location>
    <ligand>
        <name>Ca(2+)</name>
        <dbReference type="ChEBI" id="CHEBI:29108"/>
    </ligand>
</feature>
<feature type="binding site" evidence="11">
    <location>
        <position position="325"/>
    </location>
    <ligand>
        <name>substrate</name>
    </ligand>
</feature>
<keyword evidence="4 12" id="KW-0479">Metal-binding</keyword>
<accession>A0AAN7ZZ51</accession>
<feature type="binding site" evidence="12">
    <location>
        <position position="229"/>
    </location>
    <ligand>
        <name>Ca(2+)</name>
        <dbReference type="ChEBI" id="CHEBI:29108"/>
    </ligand>
</feature>
<evidence type="ECO:0000256" key="12">
    <source>
        <dbReference type="PIRSR" id="PIRSR605959-3"/>
    </source>
</evidence>
<dbReference type="Pfam" id="PF09298">
    <property type="entry name" value="FAA_hydrolase_N"/>
    <property type="match status" value="1"/>
</dbReference>
<evidence type="ECO:0000256" key="9">
    <source>
        <dbReference type="ARBA" id="ARBA00023232"/>
    </source>
</evidence>
<sequence>MTPPLPGYASHFGIANIPFGIASSDSHPSPTSVTRFEDNVIFLDRLDNVFEGVQDLPDTILAQPSLNAFAALPRAVHQAVRERLQSIIQKDNTLKALPPGAAEHIGAVTMHLPLETGDFTDMSCSLHHGQNASEAMTGKRSSPPAFFHMPIGYAGRCSSLDISGTPVERPLGQHWTGKPGESEIAFGPCKKMDYELELAAVIGKPLARKERVIASNAEEHIFGYVLLNDWSARDIQALEMIPLGPLNGKNAGTTLSAWVVTAEALSVFRVASPPRTRDVVQYLAASGKHALDIKLEVRVSPRGVEASEAIGGCGLRTGDLIATGTISGEGAEEHGCLLEFMKQGEQPPRGYLEDGETVTLSGYCSEGVGFGECVATLTPAKELDV</sequence>
<feature type="domain" description="Fumarylacetoacetase-like C-terminal" evidence="14">
    <location>
        <begin position="121"/>
        <end position="376"/>
    </location>
</feature>
<comment type="cofactor">
    <cofactor evidence="13">
        <name>Mg(2+)</name>
        <dbReference type="ChEBI" id="CHEBI:18420"/>
    </cofactor>
    <cofactor evidence="13">
        <name>Ca(2+)</name>
        <dbReference type="ChEBI" id="CHEBI:29108"/>
    </cofactor>
</comment>
<dbReference type="PANTHER" id="PTHR43069:SF5">
    <property type="entry name" value="FUMARYLACETOACETASE"/>
    <property type="match status" value="1"/>
</dbReference>
<dbReference type="EC" id="3.7.1.2" evidence="3 13"/>
<dbReference type="GO" id="GO:1902000">
    <property type="term" value="P:homogentisate catabolic process"/>
    <property type="evidence" value="ECO:0007669"/>
    <property type="project" value="TreeGrafter"/>
</dbReference>
<keyword evidence="8 13" id="KW-0828">Tyrosine catabolism</keyword>
<comment type="catalytic activity">
    <reaction evidence="13">
        <text>4-fumarylacetoacetate + H2O = acetoacetate + fumarate + H(+)</text>
        <dbReference type="Rhea" id="RHEA:10244"/>
        <dbReference type="ChEBI" id="CHEBI:13705"/>
        <dbReference type="ChEBI" id="CHEBI:15377"/>
        <dbReference type="ChEBI" id="CHEBI:15378"/>
        <dbReference type="ChEBI" id="CHEBI:18034"/>
        <dbReference type="ChEBI" id="CHEBI:29806"/>
        <dbReference type="EC" id="3.7.1.2"/>
    </reaction>
</comment>
<feature type="binding site" evidence="12">
    <location>
        <position position="197"/>
    </location>
    <ligand>
        <name>Ca(2+)</name>
        <dbReference type="ChEBI" id="CHEBI:29108"/>
    </ligand>
</feature>
<keyword evidence="7 12" id="KW-0460">Magnesium</keyword>
<evidence type="ECO:0000256" key="1">
    <source>
        <dbReference type="ARBA" id="ARBA00004782"/>
    </source>
</evidence>
<name>A0AAN7ZZ51_9PEZI</name>
<dbReference type="InterPro" id="IPR005959">
    <property type="entry name" value="Fumarylacetoacetase"/>
</dbReference>
<evidence type="ECO:0000313" key="16">
    <source>
        <dbReference type="EMBL" id="KAK5690364.1"/>
    </source>
</evidence>
<dbReference type="GO" id="GO:0006559">
    <property type="term" value="P:L-phenylalanine catabolic process"/>
    <property type="evidence" value="ECO:0007669"/>
    <property type="project" value="UniProtKB-UniRule"/>
</dbReference>
<organism evidence="16 17">
    <name type="scientific">Elasticomyces elasticus</name>
    <dbReference type="NCBI Taxonomy" id="574655"/>
    <lineage>
        <taxon>Eukaryota</taxon>
        <taxon>Fungi</taxon>
        <taxon>Dikarya</taxon>
        <taxon>Ascomycota</taxon>
        <taxon>Pezizomycotina</taxon>
        <taxon>Dothideomycetes</taxon>
        <taxon>Dothideomycetidae</taxon>
        <taxon>Mycosphaerellales</taxon>
        <taxon>Teratosphaeriaceae</taxon>
        <taxon>Elasticomyces</taxon>
    </lineage>
</organism>
<feature type="binding site" evidence="12">
    <location>
        <position position="121"/>
    </location>
    <ligand>
        <name>Ca(2+)</name>
        <dbReference type="ChEBI" id="CHEBI:29108"/>
    </ligand>
</feature>
<evidence type="ECO:0000256" key="7">
    <source>
        <dbReference type="ARBA" id="ARBA00022842"/>
    </source>
</evidence>
<proteinExistence type="inferred from homology"/>
<dbReference type="GO" id="GO:0004334">
    <property type="term" value="F:fumarylacetoacetase activity"/>
    <property type="evidence" value="ECO:0007669"/>
    <property type="project" value="UniProtKB-UniRule"/>
</dbReference>
<dbReference type="InterPro" id="IPR015377">
    <property type="entry name" value="Fumarylacetoacetase_N"/>
</dbReference>
<evidence type="ECO:0000256" key="5">
    <source>
        <dbReference type="ARBA" id="ARBA00022801"/>
    </source>
</evidence>
<feature type="binding site" evidence="12">
    <location>
        <position position="229"/>
    </location>
    <ligand>
        <name>Mg(2+)</name>
        <dbReference type="ChEBI" id="CHEBI:18420"/>
    </ligand>
</feature>
<evidence type="ECO:0000313" key="17">
    <source>
        <dbReference type="Proteomes" id="UP001310594"/>
    </source>
</evidence>
<evidence type="ECO:0000259" key="14">
    <source>
        <dbReference type="Pfam" id="PF01557"/>
    </source>
</evidence>
<keyword evidence="9 13" id="KW-0585">Phenylalanine catabolism</keyword>
<evidence type="ECO:0000256" key="13">
    <source>
        <dbReference type="RuleBase" id="RU366008"/>
    </source>
</evidence>
<dbReference type="SUPFAM" id="SSF56529">
    <property type="entry name" value="FAH"/>
    <property type="match status" value="1"/>
</dbReference>
<dbReference type="Gene3D" id="2.30.30.230">
    <property type="entry name" value="Fumarylacetoacetase, N-terminal domain"/>
    <property type="match status" value="1"/>
</dbReference>
<evidence type="ECO:0000256" key="11">
    <source>
        <dbReference type="PIRSR" id="PIRSR605959-2"/>
    </source>
</evidence>
<dbReference type="SUPFAM" id="SSF63433">
    <property type="entry name" value="Fumarylacetoacetate hydrolase, FAH, N-terminal domain"/>
    <property type="match status" value="1"/>
</dbReference>
<feature type="binding site" evidence="11">
    <location>
        <position position="236"/>
    </location>
    <ligand>
        <name>substrate</name>
    </ligand>
</feature>
<dbReference type="GO" id="GO:0006572">
    <property type="term" value="P:L-tyrosine catabolic process"/>
    <property type="evidence" value="ECO:0007669"/>
    <property type="project" value="UniProtKB-UniRule"/>
</dbReference>
<feature type="domain" description="Fumarylacetoacetase N-terminal" evidence="15">
    <location>
        <begin position="15"/>
        <end position="113"/>
    </location>
</feature>
<evidence type="ECO:0000256" key="3">
    <source>
        <dbReference type="ARBA" id="ARBA00012094"/>
    </source>
</evidence>
<keyword evidence="5 13" id="KW-0378">Hydrolase</keyword>
<evidence type="ECO:0000256" key="4">
    <source>
        <dbReference type="ARBA" id="ARBA00022723"/>
    </source>
</evidence>
<gene>
    <name evidence="16" type="ORF">LTR97_012232</name>
</gene>